<dbReference type="WBParaSite" id="nRc.2.0.1.t05705-RA">
    <property type="protein sequence ID" value="nRc.2.0.1.t05705-RA"/>
    <property type="gene ID" value="nRc.2.0.1.g05705"/>
</dbReference>
<feature type="chain" id="PRO_5037939100" evidence="1">
    <location>
        <begin position="19"/>
        <end position="112"/>
    </location>
</feature>
<protein>
    <submittedName>
        <fullName evidence="3">Secreted protein</fullName>
    </submittedName>
</protein>
<evidence type="ECO:0000313" key="2">
    <source>
        <dbReference type="Proteomes" id="UP000887565"/>
    </source>
</evidence>
<sequence>MMFTFRLACFLVVMSVVAEKTNGYRLHCRCFGNAIVTVPVENEEFRNSLSTVALTNSLCNKICIQHGHKPVSSCQPDESKPHMPNPLWKNSKFLGKISAYLSPQLEKATGRC</sequence>
<proteinExistence type="predicted"/>
<organism evidence="2 3">
    <name type="scientific">Romanomermis culicivorax</name>
    <name type="common">Nematode worm</name>
    <dbReference type="NCBI Taxonomy" id="13658"/>
    <lineage>
        <taxon>Eukaryota</taxon>
        <taxon>Metazoa</taxon>
        <taxon>Ecdysozoa</taxon>
        <taxon>Nematoda</taxon>
        <taxon>Enoplea</taxon>
        <taxon>Dorylaimia</taxon>
        <taxon>Mermithida</taxon>
        <taxon>Mermithoidea</taxon>
        <taxon>Mermithidae</taxon>
        <taxon>Romanomermis</taxon>
    </lineage>
</organism>
<dbReference type="AlphaFoldDB" id="A0A915HV95"/>
<evidence type="ECO:0000256" key="1">
    <source>
        <dbReference type="SAM" id="SignalP"/>
    </source>
</evidence>
<accession>A0A915HV95</accession>
<keyword evidence="2" id="KW-1185">Reference proteome</keyword>
<dbReference type="Proteomes" id="UP000887565">
    <property type="component" value="Unplaced"/>
</dbReference>
<reference evidence="3" key="1">
    <citation type="submission" date="2022-11" db="UniProtKB">
        <authorList>
            <consortium name="WormBaseParasite"/>
        </authorList>
    </citation>
    <scope>IDENTIFICATION</scope>
</reference>
<evidence type="ECO:0000313" key="3">
    <source>
        <dbReference type="WBParaSite" id="nRc.2.0.1.t05705-RA"/>
    </source>
</evidence>
<name>A0A915HV95_ROMCU</name>
<keyword evidence="1" id="KW-0732">Signal</keyword>
<feature type="signal peptide" evidence="1">
    <location>
        <begin position="1"/>
        <end position="18"/>
    </location>
</feature>